<protein>
    <submittedName>
        <fullName evidence="2">Retrovirus-related Pol polyprotein from transposon TNT 1-94</fullName>
    </submittedName>
</protein>
<name>A0A699L2N9_TANCI</name>
<dbReference type="AlphaFoldDB" id="A0A699L2N9"/>
<sequence length="201" mass="23146">MLQLHEQALLCYYDAFLTFVEPKTYKDALTQSCWIKAMQEELNELKRLEVWELVPQPDKVMVITLKWIYKVKLDELGGILKNKARLVSCGYRQEEGIEFEESFAPVARLEAIRIFLAYAVHMNMVVYQMDVKTAFLNDADHAGCQDTRRSTSGSLQFLGDRLISWLSKRQKSDAISSTEAEYIALSGCCAQILWMRSQLTD</sequence>
<dbReference type="CDD" id="cd09272">
    <property type="entry name" value="RNase_HI_RT_Ty1"/>
    <property type="match status" value="1"/>
</dbReference>
<dbReference type="InterPro" id="IPR013103">
    <property type="entry name" value="RVT_2"/>
</dbReference>
<accession>A0A699L2N9</accession>
<dbReference type="Pfam" id="PF07727">
    <property type="entry name" value="RVT_2"/>
    <property type="match status" value="1"/>
</dbReference>
<gene>
    <name evidence="2" type="ORF">Tci_695488</name>
</gene>
<dbReference type="EMBL" id="BKCJ010581877">
    <property type="protein sequence ID" value="GFB23517.1"/>
    <property type="molecule type" value="Genomic_DNA"/>
</dbReference>
<evidence type="ECO:0000313" key="2">
    <source>
        <dbReference type="EMBL" id="GFB23517.1"/>
    </source>
</evidence>
<organism evidence="2">
    <name type="scientific">Tanacetum cinerariifolium</name>
    <name type="common">Dalmatian daisy</name>
    <name type="synonym">Chrysanthemum cinerariifolium</name>
    <dbReference type="NCBI Taxonomy" id="118510"/>
    <lineage>
        <taxon>Eukaryota</taxon>
        <taxon>Viridiplantae</taxon>
        <taxon>Streptophyta</taxon>
        <taxon>Embryophyta</taxon>
        <taxon>Tracheophyta</taxon>
        <taxon>Spermatophyta</taxon>
        <taxon>Magnoliopsida</taxon>
        <taxon>eudicotyledons</taxon>
        <taxon>Gunneridae</taxon>
        <taxon>Pentapetalae</taxon>
        <taxon>asterids</taxon>
        <taxon>campanulids</taxon>
        <taxon>Asterales</taxon>
        <taxon>Asteraceae</taxon>
        <taxon>Asteroideae</taxon>
        <taxon>Anthemideae</taxon>
        <taxon>Anthemidinae</taxon>
        <taxon>Tanacetum</taxon>
    </lineage>
</organism>
<evidence type="ECO:0000259" key="1">
    <source>
        <dbReference type="Pfam" id="PF07727"/>
    </source>
</evidence>
<dbReference type="PANTHER" id="PTHR11439">
    <property type="entry name" value="GAG-POL-RELATED RETROTRANSPOSON"/>
    <property type="match status" value="1"/>
</dbReference>
<proteinExistence type="predicted"/>
<reference evidence="2" key="1">
    <citation type="journal article" date="2019" name="Sci. Rep.">
        <title>Draft genome of Tanacetum cinerariifolium, the natural source of mosquito coil.</title>
        <authorList>
            <person name="Yamashiro T."/>
            <person name="Shiraishi A."/>
            <person name="Satake H."/>
            <person name="Nakayama K."/>
        </authorList>
    </citation>
    <scope>NUCLEOTIDE SEQUENCE</scope>
</reference>
<feature type="domain" description="Reverse transcriptase Ty1/copia-type" evidence="1">
    <location>
        <begin position="49"/>
        <end position="138"/>
    </location>
</feature>
<dbReference type="PANTHER" id="PTHR11439:SF509">
    <property type="entry name" value="RNA-DIRECTED DNA POLYMERASE"/>
    <property type="match status" value="1"/>
</dbReference>
<comment type="caution">
    <text evidence="2">The sequence shown here is derived from an EMBL/GenBank/DDBJ whole genome shotgun (WGS) entry which is preliminary data.</text>
</comment>